<comment type="caution">
    <text evidence="4">The sequence shown here is derived from an EMBL/GenBank/DDBJ whole genome shotgun (WGS) entry which is preliminary data.</text>
</comment>
<evidence type="ECO:0000259" key="3">
    <source>
        <dbReference type="Pfam" id="PF01656"/>
    </source>
</evidence>
<evidence type="ECO:0000256" key="1">
    <source>
        <dbReference type="ARBA" id="ARBA00022741"/>
    </source>
</evidence>
<name>A0ABV6RWK9_9GAMM</name>
<keyword evidence="5" id="KW-1185">Reference proteome</keyword>
<evidence type="ECO:0000256" key="2">
    <source>
        <dbReference type="ARBA" id="ARBA00022840"/>
    </source>
</evidence>
<dbReference type="PANTHER" id="PTHR43384:SF6">
    <property type="entry name" value="SEPTUM SITE-DETERMINING PROTEIN MIND HOMOLOG, CHLOROPLASTIC"/>
    <property type="match status" value="1"/>
</dbReference>
<organism evidence="4 5">
    <name type="scientific">Lysobacter korlensis</name>
    <dbReference type="NCBI Taxonomy" id="553636"/>
    <lineage>
        <taxon>Bacteria</taxon>
        <taxon>Pseudomonadati</taxon>
        <taxon>Pseudomonadota</taxon>
        <taxon>Gammaproteobacteria</taxon>
        <taxon>Lysobacterales</taxon>
        <taxon>Lysobacteraceae</taxon>
        <taxon>Lysobacter</taxon>
    </lineage>
</organism>
<gene>
    <name evidence="4" type="ORF">ACFFGH_26345</name>
</gene>
<dbReference type="PANTHER" id="PTHR43384">
    <property type="entry name" value="SEPTUM SITE-DETERMINING PROTEIN MIND HOMOLOG, CHLOROPLASTIC-RELATED"/>
    <property type="match status" value="1"/>
</dbReference>
<dbReference type="Proteomes" id="UP001589896">
    <property type="component" value="Unassembled WGS sequence"/>
</dbReference>
<dbReference type="InterPro" id="IPR050625">
    <property type="entry name" value="ParA/MinD_ATPase"/>
</dbReference>
<sequence length="410" mass="42769">MRIALCLPVALENELAREAVLSGHRIVVRSDAADELASRLADSSPDAVLASAGHRYLNARLLAESDAVGARLVALTASAAERRHVAELGLLETVEATAGWDRIEALATAATSAAPGAGRNAPGRVIAIWGPPGAPGRTTIAVSLAAELAATGADVLLCDADTHSASIAPALGLLDESPGFAAACRLAGNGTLTARELDRVSQRYESSTGAFRVLTGIGRPSRWPELSAERVEETLQQCRRAADYTVLDISASLEHDEELTSDLAAPRRNAATITAVRTADEVIAVGAADPLGLARFLRGHVDLLETATTDTITVVVNKVRASAIGMTPHSQIASTLHRFGGIASPVLIPYDRQAVDAALLSARTLPDAAPRSAARTAIRDLAVKRILPPVATPASRQSRRRLNARLGGLP</sequence>
<dbReference type="InterPro" id="IPR002586">
    <property type="entry name" value="CobQ/CobB/MinD/ParA_Nub-bd_dom"/>
</dbReference>
<protein>
    <submittedName>
        <fullName evidence="4">CpaE family protein</fullName>
    </submittedName>
</protein>
<feature type="domain" description="CobQ/CobB/MinD/ParA nucleotide binding" evidence="3">
    <location>
        <begin position="126"/>
        <end position="356"/>
    </location>
</feature>
<reference evidence="4 5" key="1">
    <citation type="submission" date="2024-09" db="EMBL/GenBank/DDBJ databases">
        <authorList>
            <person name="Sun Q."/>
            <person name="Mori K."/>
        </authorList>
    </citation>
    <scope>NUCLEOTIDE SEQUENCE [LARGE SCALE GENOMIC DNA]</scope>
    <source>
        <strain evidence="4 5">KCTC 23076</strain>
    </source>
</reference>
<keyword evidence="1" id="KW-0547">Nucleotide-binding</keyword>
<keyword evidence="2" id="KW-0067">ATP-binding</keyword>
<proteinExistence type="predicted"/>
<evidence type="ECO:0000313" key="4">
    <source>
        <dbReference type="EMBL" id="MFC0681365.1"/>
    </source>
</evidence>
<accession>A0ABV6RWK9</accession>
<dbReference type="RefSeq" id="WP_386673914.1">
    <property type="nucleotide sequence ID" value="NZ_JBHLTG010000007.1"/>
</dbReference>
<dbReference type="Gene3D" id="3.40.50.300">
    <property type="entry name" value="P-loop containing nucleotide triphosphate hydrolases"/>
    <property type="match status" value="1"/>
</dbReference>
<dbReference type="Pfam" id="PF01656">
    <property type="entry name" value="CbiA"/>
    <property type="match status" value="1"/>
</dbReference>
<dbReference type="InterPro" id="IPR027417">
    <property type="entry name" value="P-loop_NTPase"/>
</dbReference>
<dbReference type="SUPFAM" id="SSF52540">
    <property type="entry name" value="P-loop containing nucleoside triphosphate hydrolases"/>
    <property type="match status" value="1"/>
</dbReference>
<dbReference type="EMBL" id="JBHLTG010000007">
    <property type="protein sequence ID" value="MFC0681365.1"/>
    <property type="molecule type" value="Genomic_DNA"/>
</dbReference>
<evidence type="ECO:0000313" key="5">
    <source>
        <dbReference type="Proteomes" id="UP001589896"/>
    </source>
</evidence>